<dbReference type="Proteomes" id="UP000309952">
    <property type="component" value="Chromosome"/>
</dbReference>
<proteinExistence type="predicted"/>
<dbReference type="KEGG" id="bvy:NCTC9239_01278"/>
<evidence type="ECO:0000313" key="2">
    <source>
        <dbReference type="EMBL" id="VTO14098.1"/>
    </source>
</evidence>
<name>A0A4P1K0I8_9CAUL</name>
<evidence type="ECO:0000313" key="3">
    <source>
        <dbReference type="Proteomes" id="UP000309952"/>
    </source>
</evidence>
<organism evidence="2 3">
    <name type="scientific">Brevundimonas vancanneytii</name>
    <dbReference type="NCBI Taxonomy" id="1325724"/>
    <lineage>
        <taxon>Bacteria</taxon>
        <taxon>Pseudomonadati</taxon>
        <taxon>Pseudomonadota</taxon>
        <taxon>Alphaproteobacteria</taxon>
        <taxon>Caulobacterales</taxon>
        <taxon>Caulobacteraceae</taxon>
        <taxon>Brevundimonas</taxon>
    </lineage>
</organism>
<dbReference type="AlphaFoldDB" id="A0A4P1K0I8"/>
<sequence>MTSLAALWKLLSDNLFVHALLGASLVALWEKGLTWPQRLFRALLGTMMAGYTAWALAVLINLHVAVASGIAFWGGFLAIKAAPVIEKSVLLMIEGVFAALPEAARTWLKRPGGNG</sequence>
<gene>
    <name evidence="2" type="ORF">NCTC9239_01278</name>
</gene>
<dbReference type="EMBL" id="LR588407">
    <property type="protein sequence ID" value="VTO14098.1"/>
    <property type="molecule type" value="Genomic_DNA"/>
</dbReference>
<protein>
    <submittedName>
        <fullName evidence="2">Uncharacterized protein</fullName>
    </submittedName>
</protein>
<keyword evidence="1" id="KW-1133">Transmembrane helix</keyword>
<reference evidence="2 3" key="1">
    <citation type="submission" date="2019-04" db="EMBL/GenBank/DDBJ databases">
        <authorList>
            <consortium name="Pathogen Informatics"/>
        </authorList>
    </citation>
    <scope>NUCLEOTIDE SEQUENCE [LARGE SCALE GENOMIC DNA]</scope>
    <source>
        <strain evidence="2 3">NCTC9239</strain>
    </source>
</reference>
<feature type="transmembrane region" description="Helical" evidence="1">
    <location>
        <begin position="6"/>
        <end position="28"/>
    </location>
</feature>
<dbReference type="RefSeq" id="WP_138141246.1">
    <property type="nucleotide sequence ID" value="NZ_LR588407.1"/>
</dbReference>
<accession>A0A4P1K0I8</accession>
<evidence type="ECO:0000256" key="1">
    <source>
        <dbReference type="SAM" id="Phobius"/>
    </source>
</evidence>
<keyword evidence="1" id="KW-0812">Transmembrane</keyword>
<keyword evidence="3" id="KW-1185">Reference proteome</keyword>
<keyword evidence="1" id="KW-0472">Membrane</keyword>